<dbReference type="Proteomes" id="UP000007564">
    <property type="component" value="Chromosome"/>
</dbReference>
<dbReference type="EMBL" id="HE965806">
    <property type="protein sequence ID" value="CCJ53713.1"/>
    <property type="molecule type" value="Genomic_DNA"/>
</dbReference>
<dbReference type="OrthoDB" id="9812295at2"/>
<proteinExistence type="predicted"/>
<dbReference type="PANTHER" id="PTHR30543:SF21">
    <property type="entry name" value="NAD(P)H-DEPENDENT FMN REDUCTASE LOT6"/>
    <property type="match status" value="1"/>
</dbReference>
<accession>A0A0C6P2W5</accession>
<evidence type="ECO:0000259" key="1">
    <source>
        <dbReference type="Pfam" id="PF03358"/>
    </source>
</evidence>
<dbReference type="GeneID" id="93204044"/>
<feature type="domain" description="NADPH-dependent FMN reductase-like" evidence="1">
    <location>
        <begin position="5"/>
        <end position="147"/>
    </location>
</feature>
<sequence>MSTYKIAVFVGSLRAASFNLRLARALEKLAPANFEFEHVSLGDVPLYNQDHENDMAAPAAKLKQQIADAHGILFVTPEHNRSIPAALKNAIDWGSRPWGHNSWIGKTAGIVGTSPSAAGTAMAQQHLRNILAAEGVNVLTTPEVFLQFKEGLIDEQFNITNEDTRKFLQGWLDRYVAWVTRLAG</sequence>
<dbReference type="AlphaFoldDB" id="A0A0C6P2W5"/>
<dbReference type="GO" id="GO:0010181">
    <property type="term" value="F:FMN binding"/>
    <property type="evidence" value="ECO:0007669"/>
    <property type="project" value="TreeGrafter"/>
</dbReference>
<dbReference type="HOGENOM" id="CLU_055322_4_2_4"/>
<dbReference type="KEGG" id="bbh:BN112_1796"/>
<evidence type="ECO:0000313" key="3">
    <source>
        <dbReference type="Proteomes" id="UP000007564"/>
    </source>
</evidence>
<dbReference type="Pfam" id="PF03358">
    <property type="entry name" value="FMN_red"/>
    <property type="match status" value="1"/>
</dbReference>
<protein>
    <submittedName>
        <fullName evidence="2">Putative chromate reductase</fullName>
    </submittedName>
</protein>
<dbReference type="InterPro" id="IPR029039">
    <property type="entry name" value="Flavoprotein-like_sf"/>
</dbReference>
<dbReference type="GO" id="GO:0016491">
    <property type="term" value="F:oxidoreductase activity"/>
    <property type="evidence" value="ECO:0007669"/>
    <property type="project" value="InterPro"/>
</dbReference>
<dbReference type="InterPro" id="IPR050712">
    <property type="entry name" value="NAD(P)H-dep_reductase"/>
</dbReference>
<dbReference type="RefSeq" id="WP_003809968.1">
    <property type="nucleotide sequence ID" value="NC_019382.1"/>
</dbReference>
<reference evidence="2 3" key="1">
    <citation type="journal article" date="2012" name="BMC Genomics">
        <title>Comparative genomics of the classical Bordetella subspecies: the evolution and exchange of virulence-associated diversity amongst closely related pathogens.</title>
        <authorList>
            <person name="Park J."/>
            <person name="Zhang Y."/>
            <person name="Buboltz A.M."/>
            <person name="Zhang X."/>
            <person name="Schuster S.C."/>
            <person name="Ahuja U."/>
            <person name="Liu M."/>
            <person name="Miller J.F."/>
            <person name="Sebaihia M."/>
            <person name="Bentley S.D."/>
            <person name="Parkhill J."/>
            <person name="Harvill E.T."/>
        </authorList>
    </citation>
    <scope>NUCLEOTIDE SEQUENCE [LARGE SCALE GENOMIC DNA]</scope>
    <source>
        <strain evidence="2 3">253</strain>
    </source>
</reference>
<dbReference type="PANTHER" id="PTHR30543">
    <property type="entry name" value="CHROMATE REDUCTASE"/>
    <property type="match status" value="1"/>
</dbReference>
<dbReference type="GO" id="GO:0005829">
    <property type="term" value="C:cytosol"/>
    <property type="evidence" value="ECO:0007669"/>
    <property type="project" value="TreeGrafter"/>
</dbReference>
<dbReference type="InterPro" id="IPR005025">
    <property type="entry name" value="FMN_Rdtase-like_dom"/>
</dbReference>
<organism evidence="2 3">
    <name type="scientific">Bordetella bronchiseptica 253</name>
    <dbReference type="NCBI Taxonomy" id="568707"/>
    <lineage>
        <taxon>Bacteria</taxon>
        <taxon>Pseudomonadati</taxon>
        <taxon>Pseudomonadota</taxon>
        <taxon>Betaproteobacteria</taxon>
        <taxon>Burkholderiales</taxon>
        <taxon>Alcaligenaceae</taxon>
        <taxon>Bordetella</taxon>
    </lineage>
</organism>
<dbReference type="Gene3D" id="3.40.50.360">
    <property type="match status" value="1"/>
</dbReference>
<dbReference type="SUPFAM" id="SSF52218">
    <property type="entry name" value="Flavoproteins"/>
    <property type="match status" value="1"/>
</dbReference>
<gene>
    <name evidence="2" type="ORF">BN112_1796</name>
</gene>
<name>A0A0C6P2W5_BORBO</name>
<evidence type="ECO:0000313" key="2">
    <source>
        <dbReference type="EMBL" id="CCJ53713.1"/>
    </source>
</evidence>